<dbReference type="PANTHER" id="PTHR46580">
    <property type="entry name" value="SENSOR KINASE-RELATED"/>
    <property type="match status" value="1"/>
</dbReference>
<dbReference type="Pfam" id="PF13517">
    <property type="entry name" value="FG-GAP_3"/>
    <property type="match status" value="2"/>
</dbReference>
<dbReference type="InterPro" id="IPR028994">
    <property type="entry name" value="Integrin_alpha_N"/>
</dbReference>
<dbReference type="Gene3D" id="2.30.30.100">
    <property type="match status" value="3"/>
</dbReference>
<evidence type="ECO:0008006" key="5">
    <source>
        <dbReference type="Google" id="ProtNLM"/>
    </source>
</evidence>
<dbReference type="PANTHER" id="PTHR46580:SF2">
    <property type="entry name" value="MAM DOMAIN-CONTAINING PROTEIN"/>
    <property type="match status" value="1"/>
</dbReference>
<dbReference type="EMBL" id="CAJNYV010000068">
    <property type="protein sequence ID" value="CAF3340965.1"/>
    <property type="molecule type" value="Genomic_DNA"/>
</dbReference>
<proteinExistence type="predicted"/>
<comment type="caution">
    <text evidence="3">The sequence shown here is derived from an EMBL/GenBank/DDBJ whole genome shotgun (WGS) entry which is preliminary data.</text>
</comment>
<dbReference type="AlphaFoldDB" id="A0A817V7U1"/>
<sequence length="238" mass="24603">MSQSRGTYDDRQPIWEKRRTERSTDAVVRIAQCNTTFTGKTTYSTGSKPRSLNAVDVNGDGKLDIIVANYGSNNVGVLLNIGNGSFAAQTTYPAGTGPAFVPAADVDGSVSAVDVNGDGKLDIIVANYGSNNVGVLLNIGNGTFATQATYPAGTSPVAVAATDVNGDNKLDIIVVNRFSNNVNVLLNIGNGTFAAQATYSTGSGPFFVTAADVNGDGKPDIIVANYGSNNIAVFLGYC</sequence>
<protein>
    <recommendedName>
        <fullName evidence="5">VCBS repeat-containing protein</fullName>
    </recommendedName>
</protein>
<evidence type="ECO:0000256" key="2">
    <source>
        <dbReference type="SAM" id="MobiDB-lite"/>
    </source>
</evidence>
<evidence type="ECO:0000313" key="4">
    <source>
        <dbReference type="Proteomes" id="UP000663865"/>
    </source>
</evidence>
<evidence type="ECO:0000313" key="3">
    <source>
        <dbReference type="EMBL" id="CAF3340965.1"/>
    </source>
</evidence>
<organism evidence="3 4">
    <name type="scientific">Rotaria socialis</name>
    <dbReference type="NCBI Taxonomy" id="392032"/>
    <lineage>
        <taxon>Eukaryota</taxon>
        <taxon>Metazoa</taxon>
        <taxon>Spiralia</taxon>
        <taxon>Gnathifera</taxon>
        <taxon>Rotifera</taxon>
        <taxon>Eurotatoria</taxon>
        <taxon>Bdelloidea</taxon>
        <taxon>Philodinida</taxon>
        <taxon>Philodinidae</taxon>
        <taxon>Rotaria</taxon>
    </lineage>
</organism>
<gene>
    <name evidence="3" type="ORF">KIK155_LOCUS2706</name>
</gene>
<evidence type="ECO:0000256" key="1">
    <source>
        <dbReference type="ARBA" id="ARBA00022729"/>
    </source>
</evidence>
<dbReference type="InterPro" id="IPR013517">
    <property type="entry name" value="FG-GAP"/>
</dbReference>
<reference evidence="3" key="1">
    <citation type="submission" date="2021-02" db="EMBL/GenBank/DDBJ databases">
        <authorList>
            <person name="Nowell W R."/>
        </authorList>
    </citation>
    <scope>NUCLEOTIDE SEQUENCE</scope>
</reference>
<accession>A0A817V7U1</accession>
<name>A0A817V7U1_9BILA</name>
<keyword evidence="1" id="KW-0732">Signal</keyword>
<feature type="compositionally biased region" description="Basic and acidic residues" evidence="2">
    <location>
        <begin position="7"/>
        <end position="21"/>
    </location>
</feature>
<dbReference type="Proteomes" id="UP000663865">
    <property type="component" value="Unassembled WGS sequence"/>
</dbReference>
<dbReference type="Pfam" id="PF01839">
    <property type="entry name" value="FG-GAP"/>
    <property type="match status" value="1"/>
</dbReference>
<feature type="region of interest" description="Disordered" evidence="2">
    <location>
        <begin position="1"/>
        <end position="21"/>
    </location>
</feature>
<dbReference type="SUPFAM" id="SSF69318">
    <property type="entry name" value="Integrin alpha N-terminal domain"/>
    <property type="match status" value="1"/>
</dbReference>